<protein>
    <submittedName>
        <fullName evidence="3">Tetratricopeptide repeat protein</fullName>
    </submittedName>
</protein>
<dbReference type="SUPFAM" id="SSF48452">
    <property type="entry name" value="TPR-like"/>
    <property type="match status" value="1"/>
</dbReference>
<dbReference type="EMBL" id="VKKY01000001">
    <property type="protein sequence ID" value="KAA3440386.1"/>
    <property type="molecule type" value="Genomic_DNA"/>
</dbReference>
<keyword evidence="2" id="KW-0812">Transmembrane</keyword>
<reference evidence="3 4" key="1">
    <citation type="submission" date="2019-07" db="EMBL/GenBank/DDBJ databases">
        <title>Rufibacter sp. nov., isolated from lake sediment.</title>
        <authorList>
            <person name="Qu J.-H."/>
        </authorList>
    </citation>
    <scope>NUCLEOTIDE SEQUENCE [LARGE SCALE GENOMIC DNA]</scope>
    <source>
        <strain evidence="3 4">NBS58-1</strain>
    </source>
</reference>
<dbReference type="SMART" id="SM00028">
    <property type="entry name" value="TPR"/>
    <property type="match status" value="2"/>
</dbReference>
<evidence type="ECO:0000256" key="2">
    <source>
        <dbReference type="SAM" id="Phobius"/>
    </source>
</evidence>
<keyword evidence="2" id="KW-0472">Membrane</keyword>
<evidence type="ECO:0000313" key="3">
    <source>
        <dbReference type="EMBL" id="KAA3440386.1"/>
    </source>
</evidence>
<dbReference type="Pfam" id="PF13174">
    <property type="entry name" value="TPR_6"/>
    <property type="match status" value="1"/>
</dbReference>
<dbReference type="AlphaFoldDB" id="A0A5B6TK77"/>
<keyword evidence="4" id="KW-1185">Reference proteome</keyword>
<comment type="caution">
    <text evidence="3">The sequence shown here is derived from an EMBL/GenBank/DDBJ whole genome shotgun (WGS) entry which is preliminary data.</text>
</comment>
<dbReference type="PROSITE" id="PS50005">
    <property type="entry name" value="TPR"/>
    <property type="match status" value="1"/>
</dbReference>
<dbReference type="Proteomes" id="UP000324133">
    <property type="component" value="Unassembled WGS sequence"/>
</dbReference>
<organism evidence="3 4">
    <name type="scientific">Rufibacter hautae</name>
    <dbReference type="NCBI Taxonomy" id="2595005"/>
    <lineage>
        <taxon>Bacteria</taxon>
        <taxon>Pseudomonadati</taxon>
        <taxon>Bacteroidota</taxon>
        <taxon>Cytophagia</taxon>
        <taxon>Cytophagales</taxon>
        <taxon>Hymenobacteraceae</taxon>
        <taxon>Rufibacter</taxon>
    </lineage>
</organism>
<gene>
    <name evidence="3" type="ORF">FOA19_06965</name>
</gene>
<dbReference type="Pfam" id="PF13432">
    <property type="entry name" value="TPR_16"/>
    <property type="match status" value="1"/>
</dbReference>
<dbReference type="Gene3D" id="1.25.40.10">
    <property type="entry name" value="Tetratricopeptide repeat domain"/>
    <property type="match status" value="1"/>
</dbReference>
<feature type="repeat" description="TPR" evidence="1">
    <location>
        <begin position="151"/>
        <end position="184"/>
    </location>
</feature>
<evidence type="ECO:0000256" key="1">
    <source>
        <dbReference type="PROSITE-ProRule" id="PRU00339"/>
    </source>
</evidence>
<keyword evidence="2" id="KW-1133">Transmembrane helix</keyword>
<keyword evidence="1" id="KW-0802">TPR repeat</keyword>
<accession>A0A5B6TK77</accession>
<sequence>MSNNTIKREDELKREGEYELLENPDALADRLLKSESYVERHKNLFIGIFVAIAAAVVGGFLYYQNQQTKNQEALAAMFQAEYYLEADSLSKALNGDGQNDGFKAVADEYGSTKAGKLANFYAGVVSLKQGKYQEALNYLEEFKSDDLLLQARVYSLQGDANLELGKKEEAASLYKKAAEHKANDFFSPQYLMKAAVAHEAANQYAEAIEVYDRVINDYPLSPEVNEAKKYKARAEGLAKK</sequence>
<dbReference type="InterPro" id="IPR019734">
    <property type="entry name" value="TPR_rpt"/>
</dbReference>
<dbReference type="RefSeq" id="WP_149090021.1">
    <property type="nucleotide sequence ID" value="NZ_VKKY01000001.1"/>
</dbReference>
<evidence type="ECO:0000313" key="4">
    <source>
        <dbReference type="Proteomes" id="UP000324133"/>
    </source>
</evidence>
<proteinExistence type="predicted"/>
<name>A0A5B6TK77_9BACT</name>
<dbReference type="InterPro" id="IPR011990">
    <property type="entry name" value="TPR-like_helical_dom_sf"/>
</dbReference>
<feature type="transmembrane region" description="Helical" evidence="2">
    <location>
        <begin position="43"/>
        <end position="63"/>
    </location>
</feature>
<dbReference type="OrthoDB" id="9808622at2"/>